<dbReference type="eggNOG" id="KOG4489">
    <property type="taxonomic scope" value="Eukaryota"/>
</dbReference>
<dbReference type="KEGG" id="crq:GCK72_001178"/>
<comment type="caution">
    <text evidence="1">The sequence shown here is derived from an EMBL/GenBank/DDBJ whole genome shotgun (WGS) entry which is preliminary data.</text>
</comment>
<dbReference type="HOGENOM" id="CLU_1918992_0_0_1"/>
<dbReference type="STRING" id="31234.E3LXS4"/>
<dbReference type="SMART" id="SM01396">
    <property type="entry name" value="BC10"/>
    <property type="match status" value="1"/>
</dbReference>
<reference evidence="1" key="1">
    <citation type="submission" date="2017-08" db="EMBL/GenBank/DDBJ databases">
        <authorList>
            <person name="de Groot N.N."/>
        </authorList>
    </citation>
    <scope>NUCLEOTIDE SEQUENCE [LARGE SCALE GENOMIC DNA]</scope>
    <source>
        <strain evidence="1">PX439</strain>
    </source>
</reference>
<dbReference type="OrthoDB" id="5772623at2759"/>
<keyword evidence="2" id="KW-1185">Reference proteome</keyword>
<dbReference type="InterPro" id="IPR009598">
    <property type="entry name" value="BCALP"/>
</dbReference>
<dbReference type="GO" id="GO:0016020">
    <property type="term" value="C:membrane"/>
    <property type="evidence" value="ECO:0007669"/>
    <property type="project" value="UniProtKB-SubCell"/>
</dbReference>
<protein>
    <submittedName>
        <fullName evidence="1">Uncharacterized protein</fullName>
    </submittedName>
</protein>
<dbReference type="EMBL" id="NMWX01000005">
    <property type="protein sequence ID" value="OZG00267.1"/>
    <property type="molecule type" value="Genomic_DNA"/>
</dbReference>
<evidence type="ECO:0000313" key="2">
    <source>
        <dbReference type="Proteomes" id="UP000216624"/>
    </source>
</evidence>
<proteinExistence type="predicted"/>
<dbReference type="PROSITE" id="PS51257">
    <property type="entry name" value="PROKAR_LIPOPROTEIN"/>
    <property type="match status" value="1"/>
</dbReference>
<dbReference type="PANTHER" id="PTHR13259:SF1">
    <property type="entry name" value="BLADDER CANCER-ASSOCIATED PROTEIN"/>
    <property type="match status" value="1"/>
</dbReference>
<dbReference type="CTD" id="9801947"/>
<feature type="non-terminal residue" evidence="1">
    <location>
        <position position="1"/>
    </location>
</feature>
<evidence type="ECO:0000313" key="1">
    <source>
        <dbReference type="EMBL" id="OZG00267.1"/>
    </source>
</evidence>
<organism evidence="1 2">
    <name type="scientific">Caenorhabditis remanei</name>
    <name type="common">Caenorhabditis vulgaris</name>
    <dbReference type="NCBI Taxonomy" id="31234"/>
    <lineage>
        <taxon>Eukaryota</taxon>
        <taxon>Metazoa</taxon>
        <taxon>Ecdysozoa</taxon>
        <taxon>Nematoda</taxon>
        <taxon>Chromadorea</taxon>
        <taxon>Rhabditida</taxon>
        <taxon>Rhabditina</taxon>
        <taxon>Rhabditomorpha</taxon>
        <taxon>Rhabditoidea</taxon>
        <taxon>Rhabditidae</taxon>
        <taxon>Peloderinae</taxon>
        <taxon>Caenorhabditis</taxon>
    </lineage>
</organism>
<sequence length="132" mass="15810">MGSFRKILWIRFVLYSTFYTFTLICSCSFCFYFKIPFSASKMYCLQWLIPVLLIPKHWIHPIFLVEQALFMWFYIVGFFLERRPCHICSGIFFIALALICYSDPDSCIFWPTCTKKLNGEVCNYVYRDRVLP</sequence>
<dbReference type="Pfam" id="PF06726">
    <property type="entry name" value="BC10"/>
    <property type="match status" value="1"/>
</dbReference>
<dbReference type="Proteomes" id="UP000216624">
    <property type="component" value="Unassembled WGS sequence"/>
</dbReference>
<dbReference type="PANTHER" id="PTHR13259">
    <property type="entry name" value="BLADDER CANCER 10 KD PROTEIN HOMOLOG"/>
    <property type="match status" value="1"/>
</dbReference>
<gene>
    <name evidence="1" type="ORF">FL82_07767</name>
</gene>
<accession>A0A261AQB8</accession>
<name>A0A261AQB8_CAERE</name>